<gene>
    <name evidence="3" type="ORF">HMPREF0645_2534</name>
</gene>
<dbReference type="Proteomes" id="UP000003160">
    <property type="component" value="Unassembled WGS sequence"/>
</dbReference>
<reference evidence="3 4" key="1">
    <citation type="submission" date="2009-10" db="EMBL/GenBank/DDBJ databases">
        <authorList>
            <person name="Qin X."/>
            <person name="Bachman B."/>
            <person name="Battles P."/>
            <person name="Bell A."/>
            <person name="Bess C."/>
            <person name="Bickham C."/>
            <person name="Chaboub L."/>
            <person name="Chen D."/>
            <person name="Coyle M."/>
            <person name="Deiros D.R."/>
            <person name="Dinh H."/>
            <person name="Forbes L."/>
            <person name="Fowler G."/>
            <person name="Francisco L."/>
            <person name="Fu Q."/>
            <person name="Gubbala S."/>
            <person name="Hale W."/>
            <person name="Han Y."/>
            <person name="Hemphill L."/>
            <person name="Highlander S.K."/>
            <person name="Hirani K."/>
            <person name="Hogues M."/>
            <person name="Jackson L."/>
            <person name="Jakkamsetti A."/>
            <person name="Javaid M."/>
            <person name="Jiang H."/>
            <person name="Korchina V."/>
            <person name="Kovar C."/>
            <person name="Lara F."/>
            <person name="Lee S."/>
            <person name="Mata R."/>
            <person name="Mathew T."/>
            <person name="Moen C."/>
            <person name="Morales K."/>
            <person name="Munidasa M."/>
            <person name="Nazareth L."/>
            <person name="Ngo R."/>
            <person name="Nguyen L."/>
            <person name="Okwuonu G."/>
            <person name="Ongeri F."/>
            <person name="Patil S."/>
            <person name="Petrosino J."/>
            <person name="Pham C."/>
            <person name="Pham P."/>
            <person name="Pu L.-L."/>
            <person name="Puazo M."/>
            <person name="Raj R."/>
            <person name="Reid J."/>
            <person name="Rouhana J."/>
            <person name="Saada N."/>
            <person name="Shang Y."/>
            <person name="Simmons D."/>
            <person name="Thornton R."/>
            <person name="Warren J."/>
            <person name="Weissenberger G."/>
            <person name="Zhang J."/>
            <person name="Zhang L."/>
            <person name="Zhou C."/>
            <person name="Zhu D."/>
            <person name="Muzny D."/>
            <person name="Worley K."/>
            <person name="Gibbs R."/>
        </authorList>
    </citation>
    <scope>NUCLEOTIDE SEQUENCE [LARGE SCALE GENOMIC DNA]</scope>
    <source>
        <strain evidence="3 4">DSM 17361</strain>
    </source>
</reference>
<feature type="compositionally biased region" description="Basic and acidic residues" evidence="1">
    <location>
        <begin position="52"/>
        <end position="67"/>
    </location>
</feature>
<dbReference type="OrthoDB" id="1092657at2"/>
<dbReference type="RefSeq" id="WP_007175486.1">
    <property type="nucleotide sequence ID" value="NZ_GG704792.1"/>
</dbReference>
<dbReference type="HOGENOM" id="CLU_1383028_0_0_10"/>
<feature type="domain" description="DUF4376" evidence="2">
    <location>
        <begin position="80"/>
        <end position="188"/>
    </location>
</feature>
<evidence type="ECO:0000259" key="2">
    <source>
        <dbReference type="Pfam" id="PF14301"/>
    </source>
</evidence>
<proteinExistence type="predicted"/>
<evidence type="ECO:0000313" key="3">
    <source>
        <dbReference type="EMBL" id="EFA43041.1"/>
    </source>
</evidence>
<dbReference type="AlphaFoldDB" id="D1PZZ9"/>
<name>D1PZZ9_9BACT</name>
<accession>D1PZZ9</accession>
<dbReference type="EMBL" id="ACKS01000098">
    <property type="protein sequence ID" value="EFA43041.1"/>
    <property type="molecule type" value="Genomic_DNA"/>
</dbReference>
<evidence type="ECO:0000313" key="4">
    <source>
        <dbReference type="Proteomes" id="UP000003160"/>
    </source>
</evidence>
<sequence>MKKEEINGCTVLEADAGKKIVKDNFVCGTVVWLAVGDATDAYKEVSVEEADAMEKAQREIEGGKPDEETPVETPSDIDMAKAAKIAEIAAYSDSDAVNSLTFNGIKTWLTRTVRDGYDTSITAAKNLGETNVTFMVGDNEMQLPVEQARRVLDLVQRYADACFIVTERHKIAVKALQTVEEVEAYDYTVGYPEKLAL</sequence>
<organism evidence="3 4">
    <name type="scientific">Hallella bergensis DSM 17361</name>
    <dbReference type="NCBI Taxonomy" id="585502"/>
    <lineage>
        <taxon>Bacteria</taxon>
        <taxon>Pseudomonadati</taxon>
        <taxon>Bacteroidota</taxon>
        <taxon>Bacteroidia</taxon>
        <taxon>Bacteroidales</taxon>
        <taxon>Prevotellaceae</taxon>
        <taxon>Hallella</taxon>
    </lineage>
</organism>
<feature type="region of interest" description="Disordered" evidence="1">
    <location>
        <begin position="52"/>
        <end position="73"/>
    </location>
</feature>
<evidence type="ECO:0000256" key="1">
    <source>
        <dbReference type="SAM" id="MobiDB-lite"/>
    </source>
</evidence>
<comment type="caution">
    <text evidence="3">The sequence shown here is derived from an EMBL/GenBank/DDBJ whole genome shotgun (WGS) entry which is preliminary data.</text>
</comment>
<keyword evidence="4" id="KW-1185">Reference proteome</keyword>
<dbReference type="InterPro" id="IPR025484">
    <property type="entry name" value="DUF4376"/>
</dbReference>
<dbReference type="Pfam" id="PF14301">
    <property type="entry name" value="DUF4376"/>
    <property type="match status" value="1"/>
</dbReference>
<protein>
    <recommendedName>
        <fullName evidence="2">DUF4376 domain-containing protein</fullName>
    </recommendedName>
</protein>